<dbReference type="Pfam" id="PF07969">
    <property type="entry name" value="Amidohydro_3"/>
    <property type="match status" value="1"/>
</dbReference>
<dbReference type="PANTHER" id="PTHR22642:SF2">
    <property type="entry name" value="PROTEIN LONG AFTER FAR-RED 3"/>
    <property type="match status" value="1"/>
</dbReference>
<organism evidence="2 3">
    <name type="scientific">Hominibacterium faecale</name>
    <dbReference type="NCBI Taxonomy" id="2839743"/>
    <lineage>
        <taxon>Bacteria</taxon>
        <taxon>Bacillati</taxon>
        <taxon>Bacillota</taxon>
        <taxon>Clostridia</taxon>
        <taxon>Peptostreptococcales</taxon>
        <taxon>Anaerovoracaceae</taxon>
        <taxon>Hominibacterium</taxon>
    </lineage>
</organism>
<name>A0A9J6QQR2_9FIRM</name>
<dbReference type="AlphaFoldDB" id="A0A9J6QQR2"/>
<dbReference type="Gene3D" id="2.30.40.10">
    <property type="entry name" value="Urease, subunit C, domain 1"/>
    <property type="match status" value="1"/>
</dbReference>
<feature type="domain" description="Amidohydrolase 3" evidence="1">
    <location>
        <begin position="55"/>
        <end position="537"/>
    </location>
</feature>
<dbReference type="Gene3D" id="3.10.310.70">
    <property type="match status" value="1"/>
</dbReference>
<dbReference type="InterPro" id="IPR033932">
    <property type="entry name" value="YtcJ-like"/>
</dbReference>
<dbReference type="InterPro" id="IPR013108">
    <property type="entry name" value="Amidohydro_3"/>
</dbReference>
<dbReference type="InterPro" id="IPR032466">
    <property type="entry name" value="Metal_Hydrolase"/>
</dbReference>
<dbReference type="SUPFAM" id="SSF51556">
    <property type="entry name" value="Metallo-dependent hydrolases"/>
    <property type="match status" value="1"/>
</dbReference>
<dbReference type="PANTHER" id="PTHR22642">
    <property type="entry name" value="IMIDAZOLONEPROPIONASE"/>
    <property type="match status" value="1"/>
</dbReference>
<reference evidence="2" key="1">
    <citation type="submission" date="2022-09" db="EMBL/GenBank/DDBJ databases">
        <title>Culturomic study of gut microbiota in children with autism spectrum disorder.</title>
        <authorList>
            <person name="Efimov B.A."/>
            <person name="Chaplin A.V."/>
            <person name="Sokolova S.R."/>
            <person name="Pikina A.P."/>
            <person name="Korzhanova M."/>
            <person name="Belova V."/>
            <person name="Korostin D."/>
        </authorList>
    </citation>
    <scope>NUCLEOTIDE SEQUENCE</scope>
    <source>
        <strain evidence="2">ASD5510</strain>
    </source>
</reference>
<keyword evidence="3" id="KW-1185">Reference proteome</keyword>
<evidence type="ECO:0000313" key="3">
    <source>
        <dbReference type="Proteomes" id="UP001065549"/>
    </source>
</evidence>
<dbReference type="Proteomes" id="UP001065549">
    <property type="component" value="Unassembled WGS sequence"/>
</dbReference>
<dbReference type="RefSeq" id="WP_227755388.1">
    <property type="nucleotide sequence ID" value="NZ_JAOSHN010000003.1"/>
</dbReference>
<evidence type="ECO:0000259" key="1">
    <source>
        <dbReference type="Pfam" id="PF07969"/>
    </source>
</evidence>
<dbReference type="Gene3D" id="3.20.20.140">
    <property type="entry name" value="Metal-dependent hydrolases"/>
    <property type="match status" value="1"/>
</dbReference>
<gene>
    <name evidence="2" type="ORF">OBO34_08290</name>
</gene>
<sequence length="539" mass="59657">MFHTKTIADIVIKNGNVVTVNNGNEIQEAIAIKGEKIIFVGRTNDAEELIGKRTKVIDAQGKTVMPGFVDAHLHLGMFGLLGHGVIDISYPKVKSIEDIKRLIREAAKKSAPGRWIKLQGYDHNKLEEKRHPSKEDLDEAAPENPVQCMRCCAHLSVYNSPALKLAGIRDDTGYAPGEVVMNDKHEPHGLLKETAHWNACEIVEFYDEELRGGYKNADQILTSYGITSAHDAGGYGSSYYRIMQDMCNNSELNTKMYPMLFNLFGKESARNFLKLFVGTGIHTGCGNERFKLGPAKIMLDGSSSGPSSAMIEPYCHLPSKGILVWTQEEADKMVADLHRKGYQVTAHAVGDQAVTIIVNAIEKAMNEYPREDCRHRIEHCGIVNSQLLDQIAELNIIPIANPAFIAINGADYNRFYGMRTEYMFPLKSYLEKGIVAALGSDAPVSYPNPMYSFFGALNRKDLKTGEPVGAGQKVELMEVIRMFTYNGAYASFDEDMKGSLEEGKLADVIILSENIFDCPKEEIMRITVETVISGGEIAG</sequence>
<dbReference type="InterPro" id="IPR011059">
    <property type="entry name" value="Metal-dep_hydrolase_composite"/>
</dbReference>
<protein>
    <submittedName>
        <fullName evidence="2">Amidohydrolase</fullName>
    </submittedName>
</protein>
<dbReference type="CDD" id="cd01300">
    <property type="entry name" value="YtcJ_like"/>
    <property type="match status" value="1"/>
</dbReference>
<accession>A0A9J6QQR2</accession>
<proteinExistence type="predicted"/>
<comment type="caution">
    <text evidence="2">The sequence shown here is derived from an EMBL/GenBank/DDBJ whole genome shotgun (WGS) entry which is preliminary data.</text>
</comment>
<dbReference type="SUPFAM" id="SSF51338">
    <property type="entry name" value="Composite domain of metallo-dependent hydrolases"/>
    <property type="match status" value="1"/>
</dbReference>
<evidence type="ECO:0000313" key="2">
    <source>
        <dbReference type="EMBL" id="MCU7378354.1"/>
    </source>
</evidence>
<dbReference type="GO" id="GO:0016810">
    <property type="term" value="F:hydrolase activity, acting on carbon-nitrogen (but not peptide) bonds"/>
    <property type="evidence" value="ECO:0007669"/>
    <property type="project" value="InterPro"/>
</dbReference>
<dbReference type="EMBL" id="JAOSHN010000003">
    <property type="protein sequence ID" value="MCU7378354.1"/>
    <property type="molecule type" value="Genomic_DNA"/>
</dbReference>